<comment type="caution">
    <text evidence="11">The sequence shown here is derived from an EMBL/GenBank/DDBJ whole genome shotgun (WGS) entry which is preliminary data.</text>
</comment>
<feature type="transmembrane region" description="Helical" evidence="9">
    <location>
        <begin position="163"/>
        <end position="182"/>
    </location>
</feature>
<evidence type="ECO:0000313" key="11">
    <source>
        <dbReference type="EMBL" id="KAA5842441.1"/>
    </source>
</evidence>
<keyword evidence="4 9" id="KW-0812">Transmembrane</keyword>
<evidence type="ECO:0000256" key="2">
    <source>
        <dbReference type="ARBA" id="ARBA00022448"/>
    </source>
</evidence>
<dbReference type="Pfam" id="PF00005">
    <property type="entry name" value="ABC_tran"/>
    <property type="match status" value="1"/>
</dbReference>
<evidence type="ECO:0000256" key="1">
    <source>
        <dbReference type="ARBA" id="ARBA00004429"/>
    </source>
</evidence>
<keyword evidence="5" id="KW-0547">Nucleotide-binding</keyword>
<dbReference type="InterPro" id="IPR032823">
    <property type="entry name" value="BCA_ABC_TP_C"/>
</dbReference>
<feature type="transmembrane region" description="Helical" evidence="9">
    <location>
        <begin position="88"/>
        <end position="108"/>
    </location>
</feature>
<dbReference type="CDD" id="cd06581">
    <property type="entry name" value="TM_PBP1_LivM_like"/>
    <property type="match status" value="1"/>
</dbReference>
<dbReference type="Pfam" id="PF02653">
    <property type="entry name" value="BPD_transp_2"/>
    <property type="match status" value="1"/>
</dbReference>
<dbReference type="RefSeq" id="WP_007931983.1">
    <property type="nucleotide sequence ID" value="NZ_CP118141.1"/>
</dbReference>
<feature type="transmembrane region" description="Helical" evidence="9">
    <location>
        <begin position="250"/>
        <end position="274"/>
    </location>
</feature>
<gene>
    <name evidence="11" type="ORF">F2A38_12290</name>
</gene>
<feature type="transmembrane region" description="Helical" evidence="9">
    <location>
        <begin position="28"/>
        <end position="45"/>
    </location>
</feature>
<dbReference type="InterPro" id="IPR027417">
    <property type="entry name" value="P-loop_NTPase"/>
</dbReference>
<feature type="transmembrane region" description="Helical" evidence="9">
    <location>
        <begin position="57"/>
        <end position="82"/>
    </location>
</feature>
<evidence type="ECO:0000256" key="7">
    <source>
        <dbReference type="ARBA" id="ARBA00022989"/>
    </source>
</evidence>
<dbReference type="CDD" id="cd03219">
    <property type="entry name" value="ABC_Mj1267_LivG_branched"/>
    <property type="match status" value="1"/>
</dbReference>
<dbReference type="EMBL" id="VWPC01000010">
    <property type="protein sequence ID" value="KAA5842441.1"/>
    <property type="molecule type" value="Genomic_DNA"/>
</dbReference>
<evidence type="ECO:0000313" key="12">
    <source>
        <dbReference type="Proteomes" id="UP000323924"/>
    </source>
</evidence>
<proteinExistence type="predicted"/>
<feature type="transmembrane region" description="Helical" evidence="9">
    <location>
        <begin position="115"/>
        <end position="132"/>
    </location>
</feature>
<feature type="transmembrane region" description="Helical" evidence="9">
    <location>
        <begin position="212"/>
        <end position="230"/>
    </location>
</feature>
<keyword evidence="3" id="KW-1003">Cell membrane</keyword>
<keyword evidence="8 9" id="KW-0472">Membrane</keyword>
<dbReference type="PROSITE" id="PS50893">
    <property type="entry name" value="ABC_TRANSPORTER_2"/>
    <property type="match status" value="1"/>
</dbReference>
<evidence type="ECO:0000256" key="4">
    <source>
        <dbReference type="ARBA" id="ARBA00022692"/>
    </source>
</evidence>
<keyword evidence="2" id="KW-0813">Transport</keyword>
<keyword evidence="7 9" id="KW-1133">Transmembrane helix</keyword>
<dbReference type="Pfam" id="PF12399">
    <property type="entry name" value="BCA_ABC_TP_C"/>
    <property type="match status" value="1"/>
</dbReference>
<dbReference type="SMART" id="SM00382">
    <property type="entry name" value="AAA"/>
    <property type="match status" value="1"/>
</dbReference>
<dbReference type="PANTHER" id="PTHR45772:SF2">
    <property type="entry name" value="ABC TRANSPORTER ATP-BINDING PROTEIN"/>
    <property type="match status" value="1"/>
</dbReference>
<dbReference type="InterPro" id="IPR043428">
    <property type="entry name" value="LivM-like"/>
</dbReference>
<dbReference type="GO" id="GO:0005886">
    <property type="term" value="C:plasma membrane"/>
    <property type="evidence" value="ECO:0007669"/>
    <property type="project" value="UniProtKB-SubCell"/>
</dbReference>
<dbReference type="GO" id="GO:0005524">
    <property type="term" value="F:ATP binding"/>
    <property type="evidence" value="ECO:0007669"/>
    <property type="project" value="UniProtKB-KW"/>
</dbReference>
<dbReference type="GO" id="GO:0016887">
    <property type="term" value="F:ATP hydrolysis activity"/>
    <property type="evidence" value="ECO:0007669"/>
    <property type="project" value="InterPro"/>
</dbReference>
<protein>
    <submittedName>
        <fullName evidence="11">Branched-chain amino acid ABC transporter ATP-binding protein/permease</fullName>
    </submittedName>
</protein>
<sequence length="600" mass="64674">MNSRYLLLALLLAVGIAPLLLPPYYVTLLNYIGMYAMVVLGLVLLTGVGGMTSFGQAAFVGLGAYTSAYLTTAEQLPAWLAWAGTSPWLTLLVGVVLTASVALILGALTLKLSGHYLPLGTIAWGLSLYYLFGTLESLGGHTGVGGLPSISLFGLKLDKGENIFYLIWALLLLAIVITQNLLDSREGRAIRALKGGQAMAESMGVDTFRSKMVIFIISAVFAAISGWLYAHTQRFVNPTPFGLNMGIDYLFMALIGGVGSVWGALLGAGILTLLKQWLQDWLPALLGHTGNYEIIVFGILIVVLMQRAPAGLWPLLARLIPARAKVRRQVHSTDAPAVPLAHRRRPEHGERVLEARHVTKRFGGLVANNDMSLEIRSGEILALIGPNGAGKSTLFNQLSGVDTPSSGDVLFMGQKINGLNARQVARMGMSRTFQHVKLLGNMSVLENVAIGAHLRGKQGVLSAALHLDRREEARLLGEARHQLERVGLGDYLYEEAGSLALGQQRILEVARALCAAPYLLLLDEPAAGLRLKEKEALGVLLSRLRSEGMAILLVEHDMDFVMGLVDRVVVMEFGQRIAQGLPEDVQKDPAVLEAYLGGAE</sequence>
<dbReference type="PANTHER" id="PTHR45772">
    <property type="entry name" value="CONSERVED COMPONENT OF ABC TRANSPORTER FOR NATURAL AMINO ACIDS-RELATED"/>
    <property type="match status" value="1"/>
</dbReference>
<accession>A0AB34C761</accession>
<dbReference type="InterPro" id="IPR003593">
    <property type="entry name" value="AAA+_ATPase"/>
</dbReference>
<dbReference type="FunFam" id="3.40.50.300:FF:000421">
    <property type="entry name" value="Branched-chain amino acid ABC transporter ATP-binding protein"/>
    <property type="match status" value="1"/>
</dbReference>
<dbReference type="AlphaFoldDB" id="A0AB34C761"/>
<dbReference type="GO" id="GO:0015658">
    <property type="term" value="F:branched-chain amino acid transmembrane transporter activity"/>
    <property type="evidence" value="ECO:0007669"/>
    <property type="project" value="InterPro"/>
</dbReference>
<dbReference type="InterPro" id="IPR051120">
    <property type="entry name" value="ABC_AA/LPS_Transport"/>
</dbReference>
<reference evidence="11 12" key="1">
    <citation type="submission" date="2019-09" db="EMBL/GenBank/DDBJ databases">
        <authorList>
            <person name="Vacheron J."/>
            <person name="Dubost A."/>
            <person name="Prigent-Combaret C."/>
            <person name="Muller D."/>
        </authorList>
    </citation>
    <scope>NUCLEOTIDE SEQUENCE [LARGE SCALE GENOMIC DNA]</scope>
    <source>
        <strain evidence="11 12">JV497</strain>
    </source>
</reference>
<dbReference type="InterPro" id="IPR001851">
    <property type="entry name" value="ABC_transp_permease"/>
</dbReference>
<feature type="transmembrane region" description="Helical" evidence="9">
    <location>
        <begin position="294"/>
        <end position="316"/>
    </location>
</feature>
<keyword evidence="6 11" id="KW-0067">ATP-binding</keyword>
<evidence type="ECO:0000256" key="9">
    <source>
        <dbReference type="SAM" id="Phobius"/>
    </source>
</evidence>
<name>A0AB34C761_9PSED</name>
<dbReference type="Gene3D" id="3.40.50.300">
    <property type="entry name" value="P-loop containing nucleotide triphosphate hydrolases"/>
    <property type="match status" value="1"/>
</dbReference>
<dbReference type="GeneID" id="93403273"/>
<evidence type="ECO:0000256" key="3">
    <source>
        <dbReference type="ARBA" id="ARBA00022475"/>
    </source>
</evidence>
<feature type="domain" description="ABC transporter" evidence="10">
    <location>
        <begin position="353"/>
        <end position="598"/>
    </location>
</feature>
<dbReference type="InterPro" id="IPR003439">
    <property type="entry name" value="ABC_transporter-like_ATP-bd"/>
</dbReference>
<comment type="subcellular location">
    <subcellularLocation>
        <location evidence="1">Cell inner membrane</location>
        <topology evidence="1">Multi-pass membrane protein</topology>
    </subcellularLocation>
</comment>
<organism evidence="11 12">
    <name type="scientific">Pseudomonas chlororaphis</name>
    <dbReference type="NCBI Taxonomy" id="587753"/>
    <lineage>
        <taxon>Bacteria</taxon>
        <taxon>Pseudomonadati</taxon>
        <taxon>Pseudomonadota</taxon>
        <taxon>Gammaproteobacteria</taxon>
        <taxon>Pseudomonadales</taxon>
        <taxon>Pseudomonadaceae</taxon>
        <taxon>Pseudomonas</taxon>
    </lineage>
</organism>
<dbReference type="SUPFAM" id="SSF52540">
    <property type="entry name" value="P-loop containing nucleoside triphosphate hydrolases"/>
    <property type="match status" value="1"/>
</dbReference>
<evidence type="ECO:0000256" key="8">
    <source>
        <dbReference type="ARBA" id="ARBA00023136"/>
    </source>
</evidence>
<evidence type="ECO:0000256" key="6">
    <source>
        <dbReference type="ARBA" id="ARBA00022840"/>
    </source>
</evidence>
<evidence type="ECO:0000256" key="5">
    <source>
        <dbReference type="ARBA" id="ARBA00022741"/>
    </source>
</evidence>
<dbReference type="Proteomes" id="UP000323924">
    <property type="component" value="Unassembled WGS sequence"/>
</dbReference>
<evidence type="ECO:0000259" key="10">
    <source>
        <dbReference type="PROSITE" id="PS50893"/>
    </source>
</evidence>